<evidence type="ECO:0000313" key="4">
    <source>
        <dbReference type="Proteomes" id="UP001139068"/>
    </source>
</evidence>
<proteinExistence type="predicted"/>
<keyword evidence="2" id="KW-1133">Transmembrane helix</keyword>
<feature type="compositionally biased region" description="Basic and acidic residues" evidence="1">
    <location>
        <begin position="182"/>
        <end position="196"/>
    </location>
</feature>
<comment type="caution">
    <text evidence="3">The sequence shown here is derived from an EMBL/GenBank/DDBJ whole genome shotgun (WGS) entry which is preliminary data.</text>
</comment>
<gene>
    <name evidence="3" type="ORF">K9U37_10610</name>
</gene>
<feature type="transmembrane region" description="Helical" evidence="2">
    <location>
        <begin position="138"/>
        <end position="160"/>
    </location>
</feature>
<name>A0ABS9YVP0_9MYCO</name>
<feature type="transmembrane region" description="Helical" evidence="2">
    <location>
        <begin position="66"/>
        <end position="86"/>
    </location>
</feature>
<feature type="transmembrane region" description="Helical" evidence="2">
    <location>
        <begin position="40"/>
        <end position="60"/>
    </location>
</feature>
<evidence type="ECO:0000313" key="3">
    <source>
        <dbReference type="EMBL" id="MCI4675310.1"/>
    </source>
</evidence>
<keyword evidence="4" id="KW-1185">Reference proteome</keyword>
<dbReference type="Proteomes" id="UP001139068">
    <property type="component" value="Unassembled WGS sequence"/>
</dbReference>
<evidence type="ECO:0000256" key="2">
    <source>
        <dbReference type="SAM" id="Phobius"/>
    </source>
</evidence>
<dbReference type="RefSeq" id="WP_243071648.1">
    <property type="nucleotide sequence ID" value="NZ_JAIVFL010000001.1"/>
</dbReference>
<feature type="transmembrane region" description="Helical" evidence="2">
    <location>
        <begin position="107"/>
        <end position="126"/>
    </location>
</feature>
<keyword evidence="2" id="KW-0812">Transmembrane</keyword>
<feature type="transmembrane region" description="Helical" evidence="2">
    <location>
        <begin position="13"/>
        <end position="33"/>
    </location>
</feature>
<organism evidence="3 4">
    <name type="scientific">Candidatus Mycolicibacterium alkanivorans</name>
    <dbReference type="NCBI Taxonomy" id="2954114"/>
    <lineage>
        <taxon>Bacteria</taxon>
        <taxon>Bacillati</taxon>
        <taxon>Actinomycetota</taxon>
        <taxon>Actinomycetes</taxon>
        <taxon>Mycobacteriales</taxon>
        <taxon>Mycobacteriaceae</taxon>
        <taxon>Mycolicibacterium</taxon>
    </lineage>
</organism>
<feature type="compositionally biased region" description="Basic and acidic residues" evidence="1">
    <location>
        <begin position="229"/>
        <end position="238"/>
    </location>
</feature>
<keyword evidence="2" id="KW-0472">Membrane</keyword>
<feature type="region of interest" description="Disordered" evidence="1">
    <location>
        <begin position="161"/>
        <end position="238"/>
    </location>
</feature>
<evidence type="ECO:0000256" key="1">
    <source>
        <dbReference type="SAM" id="MobiDB-lite"/>
    </source>
</evidence>
<dbReference type="EMBL" id="JAIVFL010000001">
    <property type="protein sequence ID" value="MCI4675310.1"/>
    <property type="molecule type" value="Genomic_DNA"/>
</dbReference>
<sequence length="238" mass="24958">MAANGWNKTDCRLAARCAAVASIGAAVIHFGVAPMHGRDWLPSGLFFAAIAVFQLMWAFVVWMRPIPLVLTTGILANTGSVGLWVMSRIVGAPFGPYAGQPEAVDTAGICVLLLQCYVVMGAGWAWPRRFWVGEVSNLGRALVLLGANTVMAGAVTVGLASSQQGHDHHHHGGTDAAQAEHQAVHDAHTAGDHRNADPAASPDVVAPQPSSAPTSLESGLPVTDMGLETDGHHHDHHD</sequence>
<accession>A0ABS9YVP0</accession>
<feature type="compositionally biased region" description="Low complexity" evidence="1">
    <location>
        <begin position="197"/>
        <end position="213"/>
    </location>
</feature>
<reference evidence="3" key="1">
    <citation type="journal article" date="2022" name="ISME J.">
        <title>Identification of active gaseous-alkane degraders at natural gas seeps.</title>
        <authorList>
            <person name="Farhan Ul Haque M."/>
            <person name="Hernandez M."/>
            <person name="Crombie A.T."/>
            <person name="Murrell J.C."/>
        </authorList>
    </citation>
    <scope>NUCLEOTIDE SEQUENCE</scope>
    <source>
        <strain evidence="3">ANDR5</strain>
    </source>
</reference>
<protein>
    <submittedName>
        <fullName evidence="3">Uncharacterized protein</fullName>
    </submittedName>
</protein>